<protein>
    <submittedName>
        <fullName evidence="1">Uncharacterized protein</fullName>
    </submittedName>
</protein>
<dbReference type="AlphaFoldDB" id="A0A2K3JXG4"/>
<comment type="caution">
    <text evidence="1">The sequence shown here is derived from an EMBL/GenBank/DDBJ whole genome shotgun (WGS) entry which is preliminary data.</text>
</comment>
<evidence type="ECO:0000313" key="2">
    <source>
        <dbReference type="Proteomes" id="UP000236291"/>
    </source>
</evidence>
<dbReference type="EMBL" id="ASHM01079148">
    <property type="protein sequence ID" value="PNX58698.1"/>
    <property type="molecule type" value="Genomic_DNA"/>
</dbReference>
<proteinExistence type="predicted"/>
<evidence type="ECO:0000313" key="1">
    <source>
        <dbReference type="EMBL" id="PNX58698.1"/>
    </source>
</evidence>
<dbReference type="Proteomes" id="UP000236291">
    <property type="component" value="Unassembled WGS sequence"/>
</dbReference>
<accession>A0A2K3JXG4</accession>
<gene>
    <name evidence="1" type="ORF">L195_g051043</name>
</gene>
<organism evidence="1 2">
    <name type="scientific">Trifolium pratense</name>
    <name type="common">Red clover</name>
    <dbReference type="NCBI Taxonomy" id="57577"/>
    <lineage>
        <taxon>Eukaryota</taxon>
        <taxon>Viridiplantae</taxon>
        <taxon>Streptophyta</taxon>
        <taxon>Embryophyta</taxon>
        <taxon>Tracheophyta</taxon>
        <taxon>Spermatophyta</taxon>
        <taxon>Magnoliopsida</taxon>
        <taxon>eudicotyledons</taxon>
        <taxon>Gunneridae</taxon>
        <taxon>Pentapetalae</taxon>
        <taxon>rosids</taxon>
        <taxon>fabids</taxon>
        <taxon>Fabales</taxon>
        <taxon>Fabaceae</taxon>
        <taxon>Papilionoideae</taxon>
        <taxon>50 kb inversion clade</taxon>
        <taxon>NPAAA clade</taxon>
        <taxon>Hologalegina</taxon>
        <taxon>IRL clade</taxon>
        <taxon>Trifolieae</taxon>
        <taxon>Trifolium</taxon>
    </lineage>
</organism>
<name>A0A2K3JXG4_TRIPR</name>
<reference evidence="1 2" key="1">
    <citation type="journal article" date="2014" name="Am. J. Bot.">
        <title>Genome assembly and annotation for red clover (Trifolium pratense; Fabaceae).</title>
        <authorList>
            <person name="Istvanek J."/>
            <person name="Jaros M."/>
            <person name="Krenek A."/>
            <person name="Repkova J."/>
        </authorList>
    </citation>
    <scope>NUCLEOTIDE SEQUENCE [LARGE SCALE GENOMIC DNA]</scope>
    <source>
        <strain evidence="2">cv. Tatra</strain>
        <tissue evidence="1">Young leaves</tissue>
    </source>
</reference>
<reference evidence="1 2" key="2">
    <citation type="journal article" date="2017" name="Front. Plant Sci.">
        <title>Gene Classification and Mining of Molecular Markers Useful in Red Clover (Trifolium pratense) Breeding.</title>
        <authorList>
            <person name="Istvanek J."/>
            <person name="Dluhosova J."/>
            <person name="Dluhos P."/>
            <person name="Patkova L."/>
            <person name="Nedelnik J."/>
            <person name="Repkova J."/>
        </authorList>
    </citation>
    <scope>NUCLEOTIDE SEQUENCE [LARGE SCALE GENOMIC DNA]</scope>
    <source>
        <strain evidence="2">cv. Tatra</strain>
        <tissue evidence="1">Young leaves</tissue>
    </source>
</reference>
<sequence>MSVGVFCTLQGGRHSGYTGFEALVEQTQFEVESFTSGTKRRRSTLTRGYLIGDREESGIVAPKWCDYGVLVLCFNCG</sequence>